<dbReference type="Gene3D" id="3.30.700.10">
    <property type="entry name" value="Glycoprotein, Type 4 Pilin"/>
    <property type="match status" value="1"/>
</dbReference>
<evidence type="ECO:0000313" key="3">
    <source>
        <dbReference type="Proteomes" id="UP000001036"/>
    </source>
</evidence>
<name>B3PKC1_CELJU</name>
<dbReference type="Proteomes" id="UP000001036">
    <property type="component" value="Chromosome"/>
</dbReference>
<evidence type="ECO:0000256" key="1">
    <source>
        <dbReference type="SAM" id="Phobius"/>
    </source>
</evidence>
<keyword evidence="1" id="KW-1133">Transmembrane helix</keyword>
<dbReference type="Pfam" id="PF07963">
    <property type="entry name" value="N_methyl"/>
    <property type="match status" value="1"/>
</dbReference>
<protein>
    <submittedName>
        <fullName evidence="2">Msha pilin protein mshc</fullName>
    </submittedName>
</protein>
<dbReference type="eggNOG" id="COG2165">
    <property type="taxonomic scope" value="Bacteria"/>
</dbReference>
<accession>B3PKC1</accession>
<dbReference type="KEGG" id="cja:CJA_2389"/>
<dbReference type="RefSeq" id="WP_012487987.1">
    <property type="nucleotide sequence ID" value="NC_010995.1"/>
</dbReference>
<dbReference type="NCBIfam" id="TIGR02532">
    <property type="entry name" value="IV_pilin_GFxxxE"/>
    <property type="match status" value="1"/>
</dbReference>
<reference evidence="2 3" key="1">
    <citation type="journal article" date="2008" name="J. Bacteriol.">
        <title>Insights into plant cell wall degradation from the genome sequence of the soil bacterium Cellvibrio japonicus.</title>
        <authorList>
            <person name="Deboy R.T."/>
            <person name="Mongodin E.F."/>
            <person name="Fouts D.E."/>
            <person name="Tailford L.E."/>
            <person name="Khouri H."/>
            <person name="Emerson J.B."/>
            <person name="Mohamoud Y."/>
            <person name="Watkins K."/>
            <person name="Henrissat B."/>
            <person name="Gilbert H.J."/>
            <person name="Nelson K.E."/>
        </authorList>
    </citation>
    <scope>NUCLEOTIDE SEQUENCE [LARGE SCALE GENOMIC DNA]</scope>
    <source>
        <strain evidence="2 3">Ueda107</strain>
    </source>
</reference>
<organism evidence="2 3">
    <name type="scientific">Cellvibrio japonicus (strain Ueda107)</name>
    <name type="common">Pseudomonas fluorescens subsp. cellulosa</name>
    <dbReference type="NCBI Taxonomy" id="498211"/>
    <lineage>
        <taxon>Bacteria</taxon>
        <taxon>Pseudomonadati</taxon>
        <taxon>Pseudomonadota</taxon>
        <taxon>Gammaproteobacteria</taxon>
        <taxon>Cellvibrionales</taxon>
        <taxon>Cellvibrionaceae</taxon>
        <taxon>Cellvibrio</taxon>
    </lineage>
</organism>
<dbReference type="PROSITE" id="PS00409">
    <property type="entry name" value="PROKAR_NTER_METHYL"/>
    <property type="match status" value="1"/>
</dbReference>
<sequence length="144" mass="15092">MADRNKGFTLIELIAVMVLLGTLSVVLFSRLGGINTAGVQGSRDDIIAAFSLAQQLAMARGGISLEIQENSVSVNQDNVPVNIGYYPLEMPNGIRLSSEQSGQPATVFVFDRLGKTQAGLVTVSGSGVSATITVESTGYAYGSY</sequence>
<dbReference type="AlphaFoldDB" id="B3PKC1"/>
<gene>
    <name evidence="2" type="ordered locus">CJA_2389</name>
</gene>
<dbReference type="OrthoDB" id="5705779at2"/>
<dbReference type="STRING" id="498211.CJA_2389"/>
<keyword evidence="1" id="KW-0812">Transmembrane</keyword>
<dbReference type="HOGENOM" id="CLU_1793005_0_0_6"/>
<dbReference type="EMBL" id="CP000934">
    <property type="protein sequence ID" value="ACE85693.1"/>
    <property type="molecule type" value="Genomic_DNA"/>
</dbReference>
<keyword evidence="1" id="KW-0472">Membrane</keyword>
<proteinExistence type="predicted"/>
<dbReference type="SUPFAM" id="SSF54523">
    <property type="entry name" value="Pili subunits"/>
    <property type="match status" value="1"/>
</dbReference>
<evidence type="ECO:0000313" key="2">
    <source>
        <dbReference type="EMBL" id="ACE85693.1"/>
    </source>
</evidence>
<dbReference type="InterPro" id="IPR045584">
    <property type="entry name" value="Pilin-like"/>
</dbReference>
<keyword evidence="3" id="KW-1185">Reference proteome</keyword>
<feature type="transmembrane region" description="Helical" evidence="1">
    <location>
        <begin position="7"/>
        <end position="28"/>
    </location>
</feature>
<dbReference type="InterPro" id="IPR012902">
    <property type="entry name" value="N_methyl_site"/>
</dbReference>